<dbReference type="EMBL" id="JAPESX010000544">
    <property type="protein sequence ID" value="KAJ8120777.1"/>
    <property type="molecule type" value="Genomic_DNA"/>
</dbReference>
<name>A0ACC2J0C8_9PEZI</name>
<organism evidence="1 2">
    <name type="scientific">Nemania bipapillata</name>
    <dbReference type="NCBI Taxonomy" id="110536"/>
    <lineage>
        <taxon>Eukaryota</taxon>
        <taxon>Fungi</taxon>
        <taxon>Dikarya</taxon>
        <taxon>Ascomycota</taxon>
        <taxon>Pezizomycotina</taxon>
        <taxon>Sordariomycetes</taxon>
        <taxon>Xylariomycetidae</taxon>
        <taxon>Xylariales</taxon>
        <taxon>Xylariaceae</taxon>
        <taxon>Nemania</taxon>
    </lineage>
</organism>
<comment type="caution">
    <text evidence="1">The sequence shown here is derived from an EMBL/GenBank/DDBJ whole genome shotgun (WGS) entry which is preliminary data.</text>
</comment>
<accession>A0ACC2J0C8</accession>
<dbReference type="Proteomes" id="UP001153334">
    <property type="component" value="Unassembled WGS sequence"/>
</dbReference>
<reference evidence="1" key="1">
    <citation type="submission" date="2022-11" db="EMBL/GenBank/DDBJ databases">
        <title>Genome Sequence of Nemania bipapillata.</title>
        <authorList>
            <person name="Buettner E."/>
        </authorList>
    </citation>
    <scope>NUCLEOTIDE SEQUENCE</scope>
    <source>
        <strain evidence="1">CP14</strain>
    </source>
</reference>
<evidence type="ECO:0000313" key="2">
    <source>
        <dbReference type="Proteomes" id="UP001153334"/>
    </source>
</evidence>
<gene>
    <name evidence="1" type="ORF">ONZ43_g2602</name>
</gene>
<keyword evidence="2" id="KW-1185">Reference proteome</keyword>
<protein>
    <submittedName>
        <fullName evidence="1">Uncharacterized protein</fullName>
    </submittedName>
</protein>
<evidence type="ECO:0000313" key="1">
    <source>
        <dbReference type="EMBL" id="KAJ8120777.1"/>
    </source>
</evidence>
<sequence length="83" mass="9034">MSSVSQNEGRQSPPPERQTGAQMHDPPASGKGTDKFDNKEQANQDQLKVSSLRTPAYSNLTSNPPGPMDAWLGDKFAKGYVKE</sequence>
<proteinExistence type="predicted"/>